<dbReference type="OrthoDB" id="201752at2759"/>
<keyword evidence="1" id="KW-0175">Coiled coil</keyword>
<dbReference type="EMBL" id="RXIC02000020">
    <property type="protein sequence ID" value="KAB1222676.1"/>
    <property type="molecule type" value="Genomic_DNA"/>
</dbReference>
<dbReference type="GO" id="GO:0000244">
    <property type="term" value="P:spliceosomal tri-snRNP complex assembly"/>
    <property type="evidence" value="ECO:0007669"/>
    <property type="project" value="TreeGrafter"/>
</dbReference>
<comment type="caution">
    <text evidence="3">The sequence shown here is derived from an EMBL/GenBank/DDBJ whole genome shotgun (WGS) entry which is preliminary data.</text>
</comment>
<dbReference type="PANTHER" id="PTHR12689">
    <property type="entry name" value="A1 CISTRON SPLICING FACTOR AAR2-RELATED"/>
    <property type="match status" value="1"/>
</dbReference>
<dbReference type="InterPro" id="IPR038514">
    <property type="entry name" value="AAR2_C_sf"/>
</dbReference>
<name>A0A6A1WE99_9ROSI</name>
<keyword evidence="4" id="KW-1185">Reference proteome</keyword>
<dbReference type="PANTHER" id="PTHR12689:SF4">
    <property type="entry name" value="PROTEIN AAR2 HOMOLOG"/>
    <property type="match status" value="1"/>
</dbReference>
<protein>
    <recommendedName>
        <fullName evidence="2">AAR2 C-terminal domain-containing protein</fullName>
    </recommendedName>
</protein>
<evidence type="ECO:0000256" key="1">
    <source>
        <dbReference type="SAM" id="Coils"/>
    </source>
</evidence>
<evidence type="ECO:0000259" key="2">
    <source>
        <dbReference type="Pfam" id="PF05282"/>
    </source>
</evidence>
<reference evidence="3 4" key="1">
    <citation type="journal article" date="2019" name="Plant Biotechnol. J.">
        <title>The red bayberry genome and genetic basis of sex determination.</title>
        <authorList>
            <person name="Jia H.M."/>
            <person name="Jia H.J."/>
            <person name="Cai Q.L."/>
            <person name="Wang Y."/>
            <person name="Zhao H.B."/>
            <person name="Yang W.F."/>
            <person name="Wang G.Y."/>
            <person name="Li Y.H."/>
            <person name="Zhan D.L."/>
            <person name="Shen Y.T."/>
            <person name="Niu Q.F."/>
            <person name="Chang L."/>
            <person name="Qiu J."/>
            <person name="Zhao L."/>
            <person name="Xie H.B."/>
            <person name="Fu W.Y."/>
            <person name="Jin J."/>
            <person name="Li X.W."/>
            <person name="Jiao Y."/>
            <person name="Zhou C.C."/>
            <person name="Tu T."/>
            <person name="Chai C.Y."/>
            <person name="Gao J.L."/>
            <person name="Fan L.J."/>
            <person name="van de Weg E."/>
            <person name="Wang J.Y."/>
            <person name="Gao Z.S."/>
        </authorList>
    </citation>
    <scope>NUCLEOTIDE SEQUENCE [LARGE SCALE GENOMIC DNA]</scope>
    <source>
        <tissue evidence="3">Leaves</tissue>
    </source>
</reference>
<dbReference type="CDD" id="cd13778">
    <property type="entry name" value="Aar2_C"/>
    <property type="match status" value="1"/>
</dbReference>
<sequence length="357" mass="40961">MPAVQEPPHKTGVPAKIATVGRATHGGLIGRWFLHQHGEKPPTQLLETLLIKEYGGSEDILLGELQFSFVAFLMGQSLEAFLQWKSLVSLLLGCTEAVDHGSLRRSITNVGIQTERPAWADALVVELRGSIQAILEPMHSLCMELYTRLTSLENNFVLTERALREEFNAMQMELFSDDFQLDYDRPEDRITMTSTRNTSCKTDINRMYQHFSVFNSKEEALEHMYPKINKEEWTRVSDLFVSEEFQRRSAINRDNRVKLKIVHTSGARSFQRAQALLVIRVRGKAYIVEIFAEVMGIKAGYVRGLSRSIWSIGSLSSLSFVDLSRRLEEARLEIEKMRARQMEYKELLSSAQKWSRR</sequence>
<evidence type="ECO:0000313" key="3">
    <source>
        <dbReference type="EMBL" id="KAB1222676.1"/>
    </source>
</evidence>
<dbReference type="Pfam" id="PF05282">
    <property type="entry name" value="AAR2"/>
    <property type="match status" value="1"/>
</dbReference>
<feature type="domain" description="AAR2 C-terminal" evidence="2">
    <location>
        <begin position="43"/>
        <end position="100"/>
    </location>
</feature>
<dbReference type="InterPro" id="IPR033648">
    <property type="entry name" value="AAR2_C"/>
</dbReference>
<dbReference type="InterPro" id="IPR007946">
    <property type="entry name" value="AAR2"/>
</dbReference>
<dbReference type="AlphaFoldDB" id="A0A6A1WE99"/>
<accession>A0A6A1WE99</accession>
<feature type="coiled-coil region" evidence="1">
    <location>
        <begin position="320"/>
        <end position="347"/>
    </location>
</feature>
<gene>
    <name evidence="3" type="ORF">CJ030_MR2G007433</name>
</gene>
<proteinExistence type="predicted"/>
<organism evidence="3 4">
    <name type="scientific">Morella rubra</name>
    <name type="common">Chinese bayberry</name>
    <dbReference type="NCBI Taxonomy" id="262757"/>
    <lineage>
        <taxon>Eukaryota</taxon>
        <taxon>Viridiplantae</taxon>
        <taxon>Streptophyta</taxon>
        <taxon>Embryophyta</taxon>
        <taxon>Tracheophyta</taxon>
        <taxon>Spermatophyta</taxon>
        <taxon>Magnoliopsida</taxon>
        <taxon>eudicotyledons</taxon>
        <taxon>Gunneridae</taxon>
        <taxon>Pentapetalae</taxon>
        <taxon>rosids</taxon>
        <taxon>fabids</taxon>
        <taxon>Fagales</taxon>
        <taxon>Myricaceae</taxon>
        <taxon>Morella</taxon>
    </lineage>
</organism>
<dbReference type="Gene3D" id="1.25.40.550">
    <property type="entry name" value="Aar2, C-terminal domain-like"/>
    <property type="match status" value="1"/>
</dbReference>
<dbReference type="Proteomes" id="UP000516437">
    <property type="component" value="Chromosome 2"/>
</dbReference>
<evidence type="ECO:0000313" key="4">
    <source>
        <dbReference type="Proteomes" id="UP000516437"/>
    </source>
</evidence>